<dbReference type="Proteomes" id="UP000467249">
    <property type="component" value="Chromosome"/>
</dbReference>
<feature type="transmembrane region" description="Helical" evidence="1">
    <location>
        <begin position="85"/>
        <end position="104"/>
    </location>
</feature>
<feature type="domain" description="DUF1707" evidence="2">
    <location>
        <begin position="7"/>
        <end position="58"/>
    </location>
</feature>
<dbReference type="EMBL" id="AP022620">
    <property type="protein sequence ID" value="BBZ79316.1"/>
    <property type="molecule type" value="Genomic_DNA"/>
</dbReference>
<feature type="transmembrane region" description="Helical" evidence="1">
    <location>
        <begin position="110"/>
        <end position="129"/>
    </location>
</feature>
<accession>A0A6N4WBC4</accession>
<reference evidence="4 5" key="1">
    <citation type="journal article" date="2019" name="Emerg. Microbes Infect.">
        <title>Comprehensive subspecies identification of 175 nontuberculous mycobacteria species based on 7547 genomic profiles.</title>
        <authorList>
            <person name="Matsumoto Y."/>
            <person name="Kinjo T."/>
            <person name="Motooka D."/>
            <person name="Nabeya D."/>
            <person name="Jung N."/>
            <person name="Uechi K."/>
            <person name="Horii T."/>
            <person name="Iida T."/>
            <person name="Fujita J."/>
            <person name="Nakamura S."/>
        </authorList>
    </citation>
    <scope>NUCLEOTIDE SEQUENCE [LARGE SCALE GENOMIC DNA]</scope>
    <source>
        <strain evidence="4 5">JCM 30275</strain>
    </source>
</reference>
<dbReference type="InterPro" id="IPR012551">
    <property type="entry name" value="DUF1707_SHOCT-like"/>
</dbReference>
<organism evidence="4 5">
    <name type="scientific">Mycolicibacterium anyangense</name>
    <dbReference type="NCBI Taxonomy" id="1431246"/>
    <lineage>
        <taxon>Bacteria</taxon>
        <taxon>Bacillati</taxon>
        <taxon>Actinomycetota</taxon>
        <taxon>Actinomycetes</taxon>
        <taxon>Mycobacteriales</taxon>
        <taxon>Mycobacteriaceae</taxon>
        <taxon>Mycolicibacterium</taxon>
    </lineage>
</organism>
<keyword evidence="1" id="KW-1133">Transmembrane helix</keyword>
<protein>
    <submittedName>
        <fullName evidence="4">Uncharacterized protein</fullName>
    </submittedName>
</protein>
<dbReference type="PANTHER" id="PTHR40763:SF5">
    <property type="entry name" value="MEMBRANE PROTEIN"/>
    <property type="match status" value="1"/>
</dbReference>
<sequence length="138" mass="15181">MNTAIARVGDHDRAATADLLSHALAQGYFDLAEYDTRLQSAFAAQTTDDLRRVVADLPVEHLRRTDPRRAAAIRKAARASVRIHLTAYLAMVAIVLTVWLAVALTAGAWYFWPIWPILGGGIGLVGHSLPVRNHCRSR</sequence>
<dbReference type="AlphaFoldDB" id="A0A6N4WBC4"/>
<proteinExistence type="predicted"/>
<keyword evidence="1" id="KW-0812">Transmembrane</keyword>
<feature type="domain" description="2TM" evidence="3">
    <location>
        <begin position="82"/>
        <end position="130"/>
    </location>
</feature>
<dbReference type="KEGG" id="many:MANY_46530"/>
<gene>
    <name evidence="4" type="ORF">MANY_46530</name>
</gene>
<dbReference type="PANTHER" id="PTHR40763">
    <property type="entry name" value="MEMBRANE PROTEIN-RELATED"/>
    <property type="match status" value="1"/>
</dbReference>
<evidence type="ECO:0000313" key="5">
    <source>
        <dbReference type="Proteomes" id="UP000467249"/>
    </source>
</evidence>
<keyword evidence="1" id="KW-0472">Membrane</keyword>
<dbReference type="Pfam" id="PF13239">
    <property type="entry name" value="2TM"/>
    <property type="match status" value="1"/>
</dbReference>
<evidence type="ECO:0000313" key="4">
    <source>
        <dbReference type="EMBL" id="BBZ79316.1"/>
    </source>
</evidence>
<name>A0A6N4WBC4_9MYCO</name>
<dbReference type="Pfam" id="PF08044">
    <property type="entry name" value="DUF1707"/>
    <property type="match status" value="1"/>
</dbReference>
<evidence type="ECO:0000259" key="2">
    <source>
        <dbReference type="Pfam" id="PF08044"/>
    </source>
</evidence>
<keyword evidence="5" id="KW-1185">Reference proteome</keyword>
<evidence type="ECO:0000259" key="3">
    <source>
        <dbReference type="Pfam" id="PF13239"/>
    </source>
</evidence>
<dbReference type="InterPro" id="IPR025698">
    <property type="entry name" value="2TM_dom"/>
</dbReference>
<evidence type="ECO:0000256" key="1">
    <source>
        <dbReference type="SAM" id="Phobius"/>
    </source>
</evidence>